<dbReference type="Pfam" id="PF06094">
    <property type="entry name" value="GGACT"/>
    <property type="match status" value="1"/>
</dbReference>
<evidence type="ECO:0000313" key="2">
    <source>
        <dbReference type="EMBL" id="RZS64412.1"/>
    </source>
</evidence>
<evidence type="ECO:0000259" key="1">
    <source>
        <dbReference type="Pfam" id="PF06094"/>
    </source>
</evidence>
<keyword evidence="3" id="KW-1185">Reference proteome</keyword>
<dbReference type="Gene3D" id="3.10.490.10">
    <property type="entry name" value="Gamma-glutamyl cyclotransferase-like"/>
    <property type="match status" value="1"/>
</dbReference>
<dbReference type="InterPro" id="IPR036568">
    <property type="entry name" value="GGCT-like_sf"/>
</dbReference>
<sequence>MAGRSESLFSYGTLRLPEVQRATFGAELPTSDDELVGWRLGVLRITDPAVVALSGSAEHPILERTDDAHDRVAGAVLELSADQLDAADAYEVDDYHRVSVRLASGREAWVYVRPGE</sequence>
<dbReference type="InterPro" id="IPR009288">
    <property type="entry name" value="AIG2-like_dom"/>
</dbReference>
<keyword evidence="2" id="KW-0808">Transferase</keyword>
<proteinExistence type="predicted"/>
<dbReference type="OrthoDB" id="9798388at2"/>
<dbReference type="InterPro" id="IPR013024">
    <property type="entry name" value="GGCT-like"/>
</dbReference>
<protein>
    <submittedName>
        <fullName evidence="2">Gamma-glutamyl AIG2-like cyclotransferase</fullName>
    </submittedName>
</protein>
<comment type="caution">
    <text evidence="2">The sequence shown here is derived from an EMBL/GenBank/DDBJ whole genome shotgun (WGS) entry which is preliminary data.</text>
</comment>
<dbReference type="CDD" id="cd06661">
    <property type="entry name" value="GGCT_like"/>
    <property type="match status" value="1"/>
</dbReference>
<name>A0A4Q7MCI9_9MICO</name>
<gene>
    <name evidence="2" type="ORF">EV187_2798</name>
</gene>
<dbReference type="GO" id="GO:0016740">
    <property type="term" value="F:transferase activity"/>
    <property type="evidence" value="ECO:0007669"/>
    <property type="project" value="UniProtKB-KW"/>
</dbReference>
<dbReference type="AlphaFoldDB" id="A0A4Q7MCI9"/>
<dbReference type="SUPFAM" id="SSF110857">
    <property type="entry name" value="Gamma-glutamyl cyclotransferase-like"/>
    <property type="match status" value="1"/>
</dbReference>
<dbReference type="Proteomes" id="UP000293289">
    <property type="component" value="Unassembled WGS sequence"/>
</dbReference>
<dbReference type="EMBL" id="SGWY01000003">
    <property type="protein sequence ID" value="RZS64412.1"/>
    <property type="molecule type" value="Genomic_DNA"/>
</dbReference>
<reference evidence="2 3" key="1">
    <citation type="submission" date="2019-02" db="EMBL/GenBank/DDBJ databases">
        <title>Genomic Encyclopedia of Type Strains, Phase IV (KMG-IV): sequencing the most valuable type-strain genomes for metagenomic binning, comparative biology and taxonomic classification.</title>
        <authorList>
            <person name="Goeker M."/>
        </authorList>
    </citation>
    <scope>NUCLEOTIDE SEQUENCE [LARGE SCALE GENOMIC DNA]</scope>
    <source>
        <strain evidence="2 3">DSM 43045</strain>
    </source>
</reference>
<dbReference type="RefSeq" id="WP_130353645.1">
    <property type="nucleotide sequence ID" value="NZ_SGWY01000003.1"/>
</dbReference>
<accession>A0A4Q7MCI9</accession>
<feature type="domain" description="Gamma-glutamylcyclotransferase AIG2-like" evidence="1">
    <location>
        <begin position="8"/>
        <end position="113"/>
    </location>
</feature>
<organism evidence="2 3">
    <name type="scientific">Agromyces ramosus</name>
    <dbReference type="NCBI Taxonomy" id="33879"/>
    <lineage>
        <taxon>Bacteria</taxon>
        <taxon>Bacillati</taxon>
        <taxon>Actinomycetota</taxon>
        <taxon>Actinomycetes</taxon>
        <taxon>Micrococcales</taxon>
        <taxon>Microbacteriaceae</taxon>
        <taxon>Agromyces</taxon>
    </lineage>
</organism>
<evidence type="ECO:0000313" key="3">
    <source>
        <dbReference type="Proteomes" id="UP000293289"/>
    </source>
</evidence>